<evidence type="ECO:0000313" key="3">
    <source>
        <dbReference type="Proteomes" id="UP000253410"/>
    </source>
</evidence>
<keyword evidence="1" id="KW-0456">Lyase</keyword>
<comment type="similarity">
    <text evidence="1">Belongs to the terpene synthase family.</text>
</comment>
<comment type="cofactor">
    <cofactor evidence="1">
        <name>Mg(2+)</name>
        <dbReference type="ChEBI" id="CHEBI:18420"/>
    </cofactor>
</comment>
<dbReference type="AlphaFoldDB" id="A0A365XUU5"/>
<evidence type="ECO:0000313" key="2">
    <source>
        <dbReference type="EMBL" id="RBL90119.1"/>
    </source>
</evidence>
<keyword evidence="3" id="KW-1185">Reference proteome</keyword>
<dbReference type="OrthoDB" id="2989600at2"/>
<comment type="caution">
    <text evidence="2">The sequence shown here is derived from an EMBL/GenBank/DDBJ whole genome shotgun (WGS) entry which is preliminary data.</text>
</comment>
<keyword evidence="1" id="KW-0479">Metal-binding</keyword>
<dbReference type="GO" id="GO:0046872">
    <property type="term" value="F:metal ion binding"/>
    <property type="evidence" value="ECO:0007669"/>
    <property type="project" value="UniProtKB-KW"/>
</dbReference>
<reference evidence="2 3" key="1">
    <citation type="submission" date="2018-05" db="EMBL/GenBank/DDBJ databases">
        <title>Chitinophaga sp. K3CV102501T nov., isolated from isolated from a monsoon evergreen broad-leaved forest soil.</title>
        <authorList>
            <person name="Lv Y."/>
        </authorList>
    </citation>
    <scope>NUCLEOTIDE SEQUENCE [LARGE SCALE GENOMIC DNA]</scope>
    <source>
        <strain evidence="2 3">GDMCC 1.1325</strain>
    </source>
</reference>
<dbReference type="EC" id="4.2.3.-" evidence="1"/>
<dbReference type="InterPro" id="IPR008949">
    <property type="entry name" value="Isoprenoid_synthase_dom_sf"/>
</dbReference>
<organism evidence="2 3">
    <name type="scientific">Chitinophaga flava</name>
    <dbReference type="NCBI Taxonomy" id="2259036"/>
    <lineage>
        <taxon>Bacteria</taxon>
        <taxon>Pseudomonadati</taxon>
        <taxon>Bacteroidota</taxon>
        <taxon>Chitinophagia</taxon>
        <taxon>Chitinophagales</taxon>
        <taxon>Chitinophagaceae</taxon>
        <taxon>Chitinophaga</taxon>
    </lineage>
</organism>
<dbReference type="RefSeq" id="WP_113618870.1">
    <property type="nucleotide sequence ID" value="NZ_QFFJ01000002.1"/>
</dbReference>
<name>A0A365XUU5_9BACT</name>
<gene>
    <name evidence="2" type="ORF">DF182_27005</name>
</gene>
<proteinExistence type="inferred from homology"/>
<dbReference type="GO" id="GO:0010333">
    <property type="term" value="F:terpene synthase activity"/>
    <property type="evidence" value="ECO:0007669"/>
    <property type="project" value="InterPro"/>
</dbReference>
<keyword evidence="1" id="KW-0460">Magnesium</keyword>
<evidence type="ECO:0000256" key="1">
    <source>
        <dbReference type="RuleBase" id="RU366034"/>
    </source>
</evidence>
<dbReference type="EMBL" id="QFFJ01000002">
    <property type="protein sequence ID" value="RBL90119.1"/>
    <property type="molecule type" value="Genomic_DNA"/>
</dbReference>
<dbReference type="Gene3D" id="1.10.600.10">
    <property type="entry name" value="Farnesyl Diphosphate Synthase"/>
    <property type="match status" value="1"/>
</dbReference>
<dbReference type="Pfam" id="PF19086">
    <property type="entry name" value="Terpene_syn_C_2"/>
    <property type="match status" value="1"/>
</dbReference>
<dbReference type="PANTHER" id="PTHR35201">
    <property type="entry name" value="TERPENE SYNTHASE"/>
    <property type="match status" value="1"/>
</dbReference>
<dbReference type="InterPro" id="IPR034686">
    <property type="entry name" value="Terpene_cyclase-like_2"/>
</dbReference>
<dbReference type="Proteomes" id="UP000253410">
    <property type="component" value="Unassembled WGS sequence"/>
</dbReference>
<accession>A0A365XUU5</accession>
<protein>
    <recommendedName>
        <fullName evidence="1">Terpene synthase</fullName>
        <ecNumber evidence="1">4.2.3.-</ecNumber>
    </recommendedName>
</protein>
<dbReference type="SFLD" id="SFLDS00005">
    <property type="entry name" value="Isoprenoid_Synthase_Type_I"/>
    <property type="match status" value="1"/>
</dbReference>
<sequence length="314" mass="36795">MENATQVCVTIPGDSQISPFYDQVQDNTLIWARKFRLAPDFKPVEWYMKARFGFQAAREYPQATLDQVTLAGQLLTWLFTLDDTSDRGSTDKTAAHHMRLQLDGFIGILNNQPYNGDGKLERALVDIVTRLKAMNKPFLFKRFCEHMIDYVRECQFEIETQLSGKKPDIEKYYKERPYTGFYIMFPLVDIFNSSALPDEVYDHPVVREMELCMNMCGCLSNDQHSVAREDDMEEKGFNLILIARREKGISLREANEFVEQEHARYLRTFEQCRDRLPFWNETINRQLNDYLSGLYRIVRGYDDWAVTDTGRYAS</sequence>
<dbReference type="SUPFAM" id="SSF48576">
    <property type="entry name" value="Terpenoid synthases"/>
    <property type="match status" value="1"/>
</dbReference>
<dbReference type="PANTHER" id="PTHR35201:SF4">
    <property type="entry name" value="BETA-PINACENE SYNTHASE-RELATED"/>
    <property type="match status" value="1"/>
</dbReference>
<dbReference type="SFLD" id="SFLDG01020">
    <property type="entry name" value="Terpene_Cyclase_Like_2"/>
    <property type="match status" value="1"/>
</dbReference>